<evidence type="ECO:0000313" key="7">
    <source>
        <dbReference type="EMBL" id="KAF9886429.1"/>
    </source>
</evidence>
<dbReference type="PANTHER" id="PTHR47784:SF5">
    <property type="entry name" value="STEROL UPTAKE CONTROL PROTEIN 2"/>
    <property type="match status" value="1"/>
</dbReference>
<feature type="compositionally biased region" description="Polar residues" evidence="5">
    <location>
        <begin position="58"/>
        <end position="69"/>
    </location>
</feature>
<evidence type="ECO:0000256" key="2">
    <source>
        <dbReference type="ARBA" id="ARBA00023125"/>
    </source>
</evidence>
<dbReference type="Gene3D" id="4.10.240.10">
    <property type="entry name" value="Zn(2)-C6 fungal-type DNA-binding domain"/>
    <property type="match status" value="1"/>
</dbReference>
<keyword evidence="1" id="KW-0805">Transcription regulation</keyword>
<organism evidence="7 8">
    <name type="scientific">Aspergillus nanangensis</name>
    <dbReference type="NCBI Taxonomy" id="2582783"/>
    <lineage>
        <taxon>Eukaryota</taxon>
        <taxon>Fungi</taxon>
        <taxon>Dikarya</taxon>
        <taxon>Ascomycota</taxon>
        <taxon>Pezizomycotina</taxon>
        <taxon>Eurotiomycetes</taxon>
        <taxon>Eurotiomycetidae</taxon>
        <taxon>Eurotiales</taxon>
        <taxon>Aspergillaceae</taxon>
        <taxon>Aspergillus</taxon>
        <taxon>Aspergillus subgen. Circumdati</taxon>
    </lineage>
</organism>
<dbReference type="Pfam" id="PF00172">
    <property type="entry name" value="Zn_clus"/>
    <property type="match status" value="1"/>
</dbReference>
<evidence type="ECO:0000256" key="3">
    <source>
        <dbReference type="ARBA" id="ARBA00023163"/>
    </source>
</evidence>
<evidence type="ECO:0000313" key="8">
    <source>
        <dbReference type="Proteomes" id="UP001194746"/>
    </source>
</evidence>
<feature type="region of interest" description="Disordered" evidence="5">
    <location>
        <begin position="55"/>
        <end position="77"/>
    </location>
</feature>
<feature type="domain" description="Zn(2)-C6 fungal-type" evidence="6">
    <location>
        <begin position="13"/>
        <end position="43"/>
    </location>
</feature>
<dbReference type="AlphaFoldDB" id="A0AAD4CH77"/>
<dbReference type="PROSITE" id="PS00463">
    <property type="entry name" value="ZN2_CY6_FUNGAL_1"/>
    <property type="match status" value="1"/>
</dbReference>
<dbReference type="EMBL" id="VCAU01000077">
    <property type="protein sequence ID" value="KAF9886429.1"/>
    <property type="molecule type" value="Genomic_DNA"/>
</dbReference>
<dbReference type="GO" id="GO:0008270">
    <property type="term" value="F:zinc ion binding"/>
    <property type="evidence" value="ECO:0007669"/>
    <property type="project" value="InterPro"/>
</dbReference>
<keyword evidence="4" id="KW-0539">Nucleus</keyword>
<evidence type="ECO:0000256" key="5">
    <source>
        <dbReference type="SAM" id="MobiDB-lite"/>
    </source>
</evidence>
<dbReference type="InterPro" id="IPR036864">
    <property type="entry name" value="Zn2-C6_fun-type_DNA-bd_sf"/>
</dbReference>
<dbReference type="InterPro" id="IPR001138">
    <property type="entry name" value="Zn2Cys6_DnaBD"/>
</dbReference>
<protein>
    <recommendedName>
        <fullName evidence="6">Zn(2)-C6 fungal-type domain-containing protein</fullName>
    </recommendedName>
</protein>
<comment type="caution">
    <text evidence="7">The sequence shown here is derived from an EMBL/GenBank/DDBJ whole genome shotgun (WGS) entry which is preliminary data.</text>
</comment>
<dbReference type="PROSITE" id="PS50048">
    <property type="entry name" value="ZN2_CY6_FUNGAL_2"/>
    <property type="match status" value="1"/>
</dbReference>
<dbReference type="SUPFAM" id="SSF57701">
    <property type="entry name" value="Zn2/Cys6 DNA-binding domain"/>
    <property type="match status" value="1"/>
</dbReference>
<reference evidence="7" key="1">
    <citation type="journal article" date="2019" name="Beilstein J. Org. Chem.">
        <title>Nanangenines: drimane sesquiterpenoids as the dominant metabolite cohort of a novel Australian fungus, Aspergillus nanangensis.</title>
        <authorList>
            <person name="Lacey H.J."/>
            <person name="Gilchrist C.L.M."/>
            <person name="Crombie A."/>
            <person name="Kalaitzis J.A."/>
            <person name="Vuong D."/>
            <person name="Rutledge P.J."/>
            <person name="Turner P."/>
            <person name="Pitt J.I."/>
            <person name="Lacey E."/>
            <person name="Chooi Y.H."/>
            <person name="Piggott A.M."/>
        </authorList>
    </citation>
    <scope>NUCLEOTIDE SEQUENCE</scope>
    <source>
        <strain evidence="7">MST-FP2251</strain>
    </source>
</reference>
<keyword evidence="8" id="KW-1185">Reference proteome</keyword>
<evidence type="ECO:0000259" key="6">
    <source>
        <dbReference type="PROSITE" id="PS50048"/>
    </source>
</evidence>
<dbReference type="CDD" id="cd00067">
    <property type="entry name" value="GAL4"/>
    <property type="match status" value="1"/>
</dbReference>
<dbReference type="GO" id="GO:0003677">
    <property type="term" value="F:DNA binding"/>
    <property type="evidence" value="ECO:0007669"/>
    <property type="project" value="UniProtKB-KW"/>
</dbReference>
<evidence type="ECO:0000256" key="4">
    <source>
        <dbReference type="ARBA" id="ARBA00023242"/>
    </source>
</evidence>
<keyword evidence="2" id="KW-0238">DNA-binding</keyword>
<evidence type="ECO:0000256" key="1">
    <source>
        <dbReference type="ARBA" id="ARBA00023015"/>
    </source>
</evidence>
<reference evidence="7" key="2">
    <citation type="submission" date="2020-02" db="EMBL/GenBank/DDBJ databases">
        <authorList>
            <person name="Gilchrist C.L.M."/>
            <person name="Chooi Y.-H."/>
        </authorList>
    </citation>
    <scope>NUCLEOTIDE SEQUENCE</scope>
    <source>
        <strain evidence="7">MST-FP2251</strain>
    </source>
</reference>
<dbReference type="SMART" id="SM00066">
    <property type="entry name" value="GAL4"/>
    <property type="match status" value="1"/>
</dbReference>
<gene>
    <name evidence="7" type="ORF">FE257_011461</name>
</gene>
<dbReference type="PANTHER" id="PTHR47784">
    <property type="entry name" value="STEROL UPTAKE CONTROL PROTEIN 2"/>
    <property type="match status" value="1"/>
</dbReference>
<dbReference type="GO" id="GO:0001228">
    <property type="term" value="F:DNA-binding transcription activator activity, RNA polymerase II-specific"/>
    <property type="evidence" value="ECO:0007669"/>
    <property type="project" value="TreeGrafter"/>
</dbReference>
<dbReference type="InterPro" id="IPR053157">
    <property type="entry name" value="Sterol_Uptake_Regulator"/>
</dbReference>
<name>A0AAD4CH77_ASPNN</name>
<dbReference type="Proteomes" id="UP001194746">
    <property type="component" value="Unassembled WGS sequence"/>
</dbReference>
<accession>A0AAD4CH77</accession>
<keyword evidence="3" id="KW-0804">Transcription</keyword>
<sequence>MALRRPHRKSRHGCAECKKRRVKCDELRPVCSNCSKRYSECHYEAASSLLWTNEDAPSRSSAKSGSEGPQSAHSSFSTSNSFGVLNQLSGPDAASQPIPSLNLGDLELMMQWCNSTHQTFSRNERVDPIWRVHVPEEALSHPFLMHGILALSALQIARTRDGDRRPAYISTAVAHQNQALAIFRESLSDINESNAKAMFGFASIVVVYALGFPHSPDSKDPRACLDDLLQVFTLSRGVQQVLAQATPWIQGTNWEVITHLDDYDKALQEEESLALHRLREVNQANSTRDPAHDLSVFEAILDHLEDMTAAIHGGLNSTTAACRWAIKMTPRYGELIREHNPLALVILAHYFAILYRLHPDWCVYDWCVRVPKALWLILDDDWRPLVHWPMAAVYGDNDTHERDASGLK</sequence>
<proteinExistence type="predicted"/>